<keyword evidence="4" id="KW-1278">Translocase</keyword>
<evidence type="ECO:0000256" key="2">
    <source>
        <dbReference type="ARBA" id="ARBA00022741"/>
    </source>
</evidence>
<dbReference type="InterPro" id="IPR003439">
    <property type="entry name" value="ABC_transporter-like_ATP-bd"/>
</dbReference>
<feature type="domain" description="ABC transporter" evidence="5">
    <location>
        <begin position="5"/>
        <end position="235"/>
    </location>
</feature>
<keyword evidence="7" id="KW-1185">Reference proteome</keyword>
<dbReference type="InterPro" id="IPR017871">
    <property type="entry name" value="ABC_transporter-like_CS"/>
</dbReference>
<proteinExistence type="predicted"/>
<reference evidence="6" key="1">
    <citation type="submission" date="2022-07" db="EMBL/GenBank/DDBJ databases">
        <title>FELIX.</title>
        <authorList>
            <person name="Wan K.H."/>
            <person name="Park S."/>
            <person name="Lawrence Q."/>
            <person name="Eichenberger J.P."/>
            <person name="Booth B.W."/>
            <person name="Piaggio A.J."/>
            <person name="Chandler J.C."/>
            <person name="Franklin A.B."/>
            <person name="Celniker S.E."/>
        </authorList>
    </citation>
    <scope>NUCLEOTIDE SEQUENCE</scope>
    <source>
        <strain evidence="6">QA-1986 374</strain>
    </source>
</reference>
<evidence type="ECO:0000256" key="1">
    <source>
        <dbReference type="ARBA" id="ARBA00022448"/>
    </source>
</evidence>
<dbReference type="EMBL" id="CP101914">
    <property type="protein sequence ID" value="UUI04758.1"/>
    <property type="molecule type" value="Genomic_DNA"/>
</dbReference>
<dbReference type="InterPro" id="IPR050166">
    <property type="entry name" value="ABC_transporter_ATP-bind"/>
</dbReference>
<dbReference type="InterPro" id="IPR027417">
    <property type="entry name" value="P-loop_NTPase"/>
</dbReference>
<evidence type="ECO:0000259" key="5">
    <source>
        <dbReference type="PROSITE" id="PS50893"/>
    </source>
</evidence>
<dbReference type="InterPro" id="IPR003593">
    <property type="entry name" value="AAA+_ATPase"/>
</dbReference>
<dbReference type="PANTHER" id="PTHR42788">
    <property type="entry name" value="TAURINE IMPORT ATP-BINDING PROTEIN-RELATED"/>
    <property type="match status" value="1"/>
</dbReference>
<evidence type="ECO:0000256" key="3">
    <source>
        <dbReference type="ARBA" id="ARBA00022840"/>
    </source>
</evidence>
<dbReference type="CDD" id="cd03293">
    <property type="entry name" value="ABC_NrtD_SsuB_transporters"/>
    <property type="match status" value="1"/>
</dbReference>
<evidence type="ECO:0000313" key="6">
    <source>
        <dbReference type="EMBL" id="UUI04758.1"/>
    </source>
</evidence>
<keyword evidence="3 6" id="KW-0067">ATP-binding</keyword>
<dbReference type="PROSITE" id="PS00211">
    <property type="entry name" value="ABC_TRANSPORTER_1"/>
    <property type="match status" value="1"/>
</dbReference>
<name>A0ABY5JWJ4_9BACI</name>
<dbReference type="Pfam" id="PF00005">
    <property type="entry name" value="ABC_tran"/>
    <property type="match status" value="1"/>
</dbReference>
<accession>A0ABY5JWJ4</accession>
<gene>
    <name evidence="6" type="ORF">NP439_09025</name>
</gene>
<dbReference type="SUPFAM" id="SSF52540">
    <property type="entry name" value="P-loop containing nucleoside triphosphate hydrolases"/>
    <property type="match status" value="1"/>
</dbReference>
<protein>
    <submittedName>
        <fullName evidence="6">ABC transporter ATP-binding protein</fullName>
    </submittedName>
</protein>
<evidence type="ECO:0000313" key="7">
    <source>
        <dbReference type="Proteomes" id="UP001059773"/>
    </source>
</evidence>
<dbReference type="PANTHER" id="PTHR42788:SF13">
    <property type="entry name" value="ALIPHATIC SULFONATES IMPORT ATP-BINDING PROTEIN SSUB"/>
    <property type="match status" value="1"/>
</dbReference>
<dbReference type="Proteomes" id="UP001059773">
    <property type="component" value="Chromosome"/>
</dbReference>
<dbReference type="PROSITE" id="PS50893">
    <property type="entry name" value="ABC_TRANSPORTER_2"/>
    <property type="match status" value="1"/>
</dbReference>
<dbReference type="GO" id="GO:0005524">
    <property type="term" value="F:ATP binding"/>
    <property type="evidence" value="ECO:0007669"/>
    <property type="project" value="UniProtKB-KW"/>
</dbReference>
<evidence type="ECO:0000256" key="4">
    <source>
        <dbReference type="ARBA" id="ARBA00022967"/>
    </source>
</evidence>
<keyword evidence="1" id="KW-0813">Transport</keyword>
<organism evidence="6 7">
    <name type="scientific">Oceanobacillus jeddahense</name>
    <dbReference type="NCBI Taxonomy" id="1462527"/>
    <lineage>
        <taxon>Bacteria</taxon>
        <taxon>Bacillati</taxon>
        <taxon>Bacillota</taxon>
        <taxon>Bacilli</taxon>
        <taxon>Bacillales</taxon>
        <taxon>Bacillaceae</taxon>
        <taxon>Oceanobacillus</taxon>
    </lineage>
</organism>
<dbReference type="Gene3D" id="3.40.50.300">
    <property type="entry name" value="P-loop containing nucleotide triphosphate hydrolases"/>
    <property type="match status" value="1"/>
</dbReference>
<dbReference type="RefSeq" id="WP_256709656.1">
    <property type="nucleotide sequence ID" value="NZ_CP101914.1"/>
</dbReference>
<sequence>MSKVFDIQHVSKVFDNETVALKEIDLSIEENEFVCFLGPSGCGKSTLLELLSGLEKPSEGKISFKEEALNSPNKKIGFVFQDASLYPWRTTMKNVEFGMELNGVSKEERRKRAQHYLSLVGLEGFEKKYPHQLSGGMRQRAGIARAFANQPDVLLMDEPFGALDHLTRIQLQKDLLEMWTKEKKTVVFVTHDIGEAIFLADRIVLFSPRPGKIKEIITLKQERPRDPQDPELIHKQNEIYASLQGYEENKGIEYNI</sequence>
<keyword evidence="2" id="KW-0547">Nucleotide-binding</keyword>
<dbReference type="SMART" id="SM00382">
    <property type="entry name" value="AAA"/>
    <property type="match status" value="1"/>
</dbReference>